<dbReference type="AlphaFoldDB" id="A0A7C2NPS4"/>
<evidence type="ECO:0000256" key="4">
    <source>
        <dbReference type="SAM" id="MobiDB-lite"/>
    </source>
</evidence>
<dbReference type="PANTHER" id="PTHR43179">
    <property type="entry name" value="RHAMNOSYLTRANSFERASE WBBL"/>
    <property type="match status" value="1"/>
</dbReference>
<reference evidence="6" key="1">
    <citation type="journal article" date="2020" name="mSystems">
        <title>Genome- and Community-Level Interaction Insights into Carbon Utilization and Element Cycling Functions of Hydrothermarchaeota in Hydrothermal Sediment.</title>
        <authorList>
            <person name="Zhou Z."/>
            <person name="Liu Y."/>
            <person name="Xu W."/>
            <person name="Pan J."/>
            <person name="Luo Z.H."/>
            <person name="Li M."/>
        </authorList>
    </citation>
    <scope>NUCLEOTIDE SEQUENCE [LARGE SCALE GENOMIC DNA]</scope>
    <source>
        <strain evidence="6">SpSt-299</strain>
    </source>
</reference>
<evidence type="ECO:0000259" key="5">
    <source>
        <dbReference type="Pfam" id="PF00535"/>
    </source>
</evidence>
<feature type="domain" description="Glycosyltransferase 2-like" evidence="5">
    <location>
        <begin position="207"/>
        <end position="383"/>
    </location>
</feature>
<proteinExistence type="inferred from homology"/>
<gene>
    <name evidence="6" type="ORF">ENQ31_02735</name>
</gene>
<feature type="region of interest" description="Disordered" evidence="4">
    <location>
        <begin position="160"/>
        <end position="196"/>
    </location>
</feature>
<keyword evidence="3 6" id="KW-0808">Transferase</keyword>
<feature type="region of interest" description="Disordered" evidence="4">
    <location>
        <begin position="1"/>
        <end position="26"/>
    </location>
</feature>
<dbReference type="Gene3D" id="3.90.550.10">
    <property type="entry name" value="Spore Coat Polysaccharide Biosynthesis Protein SpsA, Chain A"/>
    <property type="match status" value="1"/>
</dbReference>
<organism evidence="6">
    <name type="scientific">Thermoanaerobaculum aquaticum</name>
    <dbReference type="NCBI Taxonomy" id="1312852"/>
    <lineage>
        <taxon>Bacteria</taxon>
        <taxon>Pseudomonadati</taxon>
        <taxon>Acidobacteriota</taxon>
        <taxon>Thermoanaerobaculia</taxon>
        <taxon>Thermoanaerobaculales</taxon>
        <taxon>Thermoanaerobaculaceae</taxon>
        <taxon>Thermoanaerobaculum</taxon>
    </lineage>
</organism>
<feature type="compositionally biased region" description="Low complexity" evidence="4">
    <location>
        <begin position="166"/>
        <end position="190"/>
    </location>
</feature>
<name>A0A7C2NPS4_9BACT</name>
<accession>A0A7C2NPS4</accession>
<dbReference type="GO" id="GO:0016757">
    <property type="term" value="F:glycosyltransferase activity"/>
    <property type="evidence" value="ECO:0007669"/>
    <property type="project" value="UniProtKB-KW"/>
</dbReference>
<comment type="caution">
    <text evidence="6">The sequence shown here is derived from an EMBL/GenBank/DDBJ whole genome shotgun (WGS) entry which is preliminary data.</text>
</comment>
<dbReference type="InterPro" id="IPR001173">
    <property type="entry name" value="Glyco_trans_2-like"/>
</dbReference>
<dbReference type="InterPro" id="IPR029044">
    <property type="entry name" value="Nucleotide-diphossugar_trans"/>
</dbReference>
<protein>
    <submittedName>
        <fullName evidence="6">Glycosyltransferase family 2 protein</fullName>
    </submittedName>
</protein>
<dbReference type="EMBL" id="DSMR01000197">
    <property type="protein sequence ID" value="HET47065.1"/>
    <property type="molecule type" value="Genomic_DNA"/>
</dbReference>
<dbReference type="Pfam" id="PF00535">
    <property type="entry name" value="Glycos_transf_2"/>
    <property type="match status" value="1"/>
</dbReference>
<keyword evidence="2" id="KW-0328">Glycosyltransferase</keyword>
<feature type="region of interest" description="Disordered" evidence="4">
    <location>
        <begin position="75"/>
        <end position="97"/>
    </location>
</feature>
<evidence type="ECO:0000313" key="6">
    <source>
        <dbReference type="EMBL" id="HET47065.1"/>
    </source>
</evidence>
<evidence type="ECO:0000256" key="1">
    <source>
        <dbReference type="ARBA" id="ARBA00006739"/>
    </source>
</evidence>
<feature type="compositionally biased region" description="Gly residues" evidence="4">
    <location>
        <begin position="81"/>
        <end position="97"/>
    </location>
</feature>
<evidence type="ECO:0000256" key="2">
    <source>
        <dbReference type="ARBA" id="ARBA00022676"/>
    </source>
</evidence>
<dbReference type="SUPFAM" id="SSF53448">
    <property type="entry name" value="Nucleotide-diphospho-sugar transferases"/>
    <property type="match status" value="1"/>
</dbReference>
<dbReference type="CDD" id="cd04186">
    <property type="entry name" value="GT_2_like_c"/>
    <property type="match status" value="1"/>
</dbReference>
<comment type="similarity">
    <text evidence="1">Belongs to the glycosyltransferase 2 family.</text>
</comment>
<sequence>MAQRSYLCHPRGDPKSAPGTGGGIQPAKVLAGAHRGAGAAGRRALVRLFAPGLSPLPHAAGGGALAGSSRRVAFRTEDGSRPGGGAGGPPGGAPGRGFGAPFGGLVAVFVPQRLAAFLRGQPGRSPAPPQSPGAGGFRLAGRARLRRALLHLGLRAGLLPPDKPGGHSCAASGAGSRPASPHPAGAAAGRGKPGAGQAGGSAVSVGVFVVTHNHGATLAATLEGLSQQGQLVARVVLVDNNSSDESLAVARSFEGKLPLSVLPLPENTGFSRAANLALAQLETPWVLSLNPDCRLLPGFLSELLAAVQGQRQVGSACGLLLRGEGPNLLPTDRVDSAGMVVSAFGRHHDRGAGKRLRQAWTQPAWVFGATGACALYRREALQDVAYPGGEVFDEGFFAYREDADLAWRLQRRGWRCLFWPAARAVHGRGLKPEEGRAGQAAINLHSVKNRFLLRLANADWRWHVGCFPFWLFRDLLVIAACLTVERSSLAAFGLVRRLWPQYRKRGRENAARARVSSWRLLPWFYPPWQTRRFKPCG</sequence>
<dbReference type="PANTHER" id="PTHR43179:SF12">
    <property type="entry name" value="GALACTOFURANOSYLTRANSFERASE GLFT2"/>
    <property type="match status" value="1"/>
</dbReference>
<evidence type="ECO:0000256" key="3">
    <source>
        <dbReference type="ARBA" id="ARBA00022679"/>
    </source>
</evidence>